<proteinExistence type="predicted"/>
<feature type="compositionally biased region" description="Low complexity" evidence="1">
    <location>
        <begin position="235"/>
        <end position="249"/>
    </location>
</feature>
<evidence type="ECO:0000259" key="3">
    <source>
        <dbReference type="PROSITE" id="PS51724"/>
    </source>
</evidence>
<sequence>MSTVEEILYGVVRRREGLRVAQQRPHEPLPNFITQRTQEDPKDASTILENDLASLEMKKKTILKTPADGEVKLGKISSLILLIALAFMATLFFVVGFLTCYTLFPPYGGYSLTQAAVKTIAPLSGNNTHPNLVENSSTPSYSMRQQQLAKASGRKVIEPSLVTQAEQQTLAAAKFQAQSSVAQALNNVTSKLRDTLGSKLGGIVIPLTTGLAQTIAQQKTNQAFSQVSEKIGNEQQNSQMTTSSSTPQKESSKEENTSSKENSNPLKSQNFYTLHIRDFTDQSTAQEYVEDLKKRGFTDSHFNRLWSPQGIIYAVQAGQYKSFQEALNASKILREQGGQPTRIVPITSAEHNQ</sequence>
<dbReference type="InterPro" id="IPR007730">
    <property type="entry name" value="SPOR-like_dom"/>
</dbReference>
<evidence type="ECO:0000313" key="4">
    <source>
        <dbReference type="EMBL" id="MBN9413381.1"/>
    </source>
</evidence>
<dbReference type="AlphaFoldDB" id="A0A8J7TTH1"/>
<keyword evidence="2" id="KW-0812">Transmembrane</keyword>
<protein>
    <submittedName>
        <fullName evidence="4">SPOR domain-containing protein</fullName>
    </submittedName>
</protein>
<dbReference type="InterPro" id="IPR036680">
    <property type="entry name" value="SPOR-like_sf"/>
</dbReference>
<name>A0A8J7TTH1_9PROT</name>
<comment type="caution">
    <text evidence="4">The sequence shown here is derived from an EMBL/GenBank/DDBJ whole genome shotgun (WGS) entry which is preliminary data.</text>
</comment>
<feature type="transmembrane region" description="Helical" evidence="2">
    <location>
        <begin position="79"/>
        <end position="104"/>
    </location>
</feature>
<dbReference type="Pfam" id="PF05036">
    <property type="entry name" value="SPOR"/>
    <property type="match status" value="1"/>
</dbReference>
<dbReference type="Proteomes" id="UP000664414">
    <property type="component" value="Unassembled WGS sequence"/>
</dbReference>
<keyword evidence="2" id="KW-0472">Membrane</keyword>
<keyword evidence="2" id="KW-1133">Transmembrane helix</keyword>
<organism evidence="4 5">
    <name type="scientific">Candidatus Paracaedimonas acanthamoebae</name>
    <dbReference type="NCBI Taxonomy" id="244581"/>
    <lineage>
        <taxon>Bacteria</taxon>
        <taxon>Pseudomonadati</taxon>
        <taxon>Pseudomonadota</taxon>
        <taxon>Alphaproteobacteria</taxon>
        <taxon>Holosporales</taxon>
        <taxon>Caedimonadaceae</taxon>
        <taxon>Candidatus Paracaedimonas</taxon>
    </lineage>
</organism>
<feature type="domain" description="SPOR" evidence="3">
    <location>
        <begin position="266"/>
        <end position="346"/>
    </location>
</feature>
<dbReference type="SUPFAM" id="SSF110997">
    <property type="entry name" value="Sporulation related repeat"/>
    <property type="match status" value="1"/>
</dbReference>
<dbReference type="Gene3D" id="3.30.70.1070">
    <property type="entry name" value="Sporulation related repeat"/>
    <property type="match status" value="1"/>
</dbReference>
<gene>
    <name evidence="4" type="ORF">J0H12_05615</name>
</gene>
<accession>A0A8J7TTH1</accession>
<evidence type="ECO:0000256" key="2">
    <source>
        <dbReference type="SAM" id="Phobius"/>
    </source>
</evidence>
<feature type="region of interest" description="Disordered" evidence="1">
    <location>
        <begin position="231"/>
        <end position="267"/>
    </location>
</feature>
<evidence type="ECO:0000256" key="1">
    <source>
        <dbReference type="SAM" id="MobiDB-lite"/>
    </source>
</evidence>
<dbReference type="GO" id="GO:0042834">
    <property type="term" value="F:peptidoglycan binding"/>
    <property type="evidence" value="ECO:0007669"/>
    <property type="project" value="InterPro"/>
</dbReference>
<dbReference type="EMBL" id="JAFKGL010000022">
    <property type="protein sequence ID" value="MBN9413381.1"/>
    <property type="molecule type" value="Genomic_DNA"/>
</dbReference>
<dbReference type="PROSITE" id="PS51724">
    <property type="entry name" value="SPOR"/>
    <property type="match status" value="1"/>
</dbReference>
<evidence type="ECO:0000313" key="5">
    <source>
        <dbReference type="Proteomes" id="UP000664414"/>
    </source>
</evidence>
<reference evidence="4" key="1">
    <citation type="submission" date="2021-02" db="EMBL/GenBank/DDBJ databases">
        <title>Thiocyanate and organic carbon inputs drive convergent selection for specific autotrophic Afipia and Thiobacillus strains within complex microbiomes.</title>
        <authorList>
            <person name="Huddy R.J."/>
            <person name="Sachdeva R."/>
            <person name="Kadzinga F."/>
            <person name="Kantor R.S."/>
            <person name="Harrison S.T.L."/>
            <person name="Banfield J.F."/>
        </authorList>
    </citation>
    <scope>NUCLEOTIDE SEQUENCE</scope>
    <source>
        <strain evidence="4">SCN18_10_11_15_R4_P_38_20</strain>
    </source>
</reference>